<sequence>MAHKPAWFIDGKVFVTFAETVGINKDGETLYVVDPSTGKRTEVVDDRVSADIEALLVNPSDVRSQTARMVPADEFTLAVPAYYDDRLTQGLDQLMALPEFADFEVRTLGELVEVGALTQRAGHGSPSADLRQGEIPYIKVSDVRAGQININPSNMVPRVVAERFWRSTDSGLKPFDLITPIRASKNIGEFALLMPGQEQVVLTKEMLILRAAADSHADNYFLFWALSLRAVREQWKRIVFMQTNRDDVGDRYLEIKIPWPTTEAAGKKASQDFREYYTGVEALRTKFVVALQQHDRHFVFLGLSAEAPSSDPT</sequence>
<dbReference type="AlphaFoldDB" id="A0A502CQQ6"/>
<dbReference type="EMBL" id="RCZM01000006">
    <property type="protein sequence ID" value="TPG14031.1"/>
    <property type="molecule type" value="Genomic_DNA"/>
</dbReference>
<organism evidence="3 4">
    <name type="scientific">Pedococcus bigeumensis</name>
    <dbReference type="NCBI Taxonomy" id="433644"/>
    <lineage>
        <taxon>Bacteria</taxon>
        <taxon>Bacillati</taxon>
        <taxon>Actinomycetota</taxon>
        <taxon>Actinomycetes</taxon>
        <taxon>Micrococcales</taxon>
        <taxon>Intrasporangiaceae</taxon>
        <taxon>Pedococcus</taxon>
    </lineage>
</organism>
<proteinExistence type="predicted"/>
<accession>A0A502CQQ6</accession>
<dbReference type="GO" id="GO:0009307">
    <property type="term" value="P:DNA restriction-modification system"/>
    <property type="evidence" value="ECO:0007669"/>
    <property type="project" value="UniProtKB-KW"/>
</dbReference>
<evidence type="ECO:0000313" key="4">
    <source>
        <dbReference type="Proteomes" id="UP000317722"/>
    </source>
</evidence>
<evidence type="ECO:0000313" key="3">
    <source>
        <dbReference type="EMBL" id="TPG14031.1"/>
    </source>
</evidence>
<dbReference type="RefSeq" id="WP_140743144.1">
    <property type="nucleotide sequence ID" value="NZ_RCZM01000006.1"/>
</dbReference>
<keyword evidence="2" id="KW-0238">DNA-binding</keyword>
<dbReference type="Proteomes" id="UP000317722">
    <property type="component" value="Unassembled WGS sequence"/>
</dbReference>
<keyword evidence="4" id="KW-1185">Reference proteome</keyword>
<dbReference type="GO" id="GO:0003677">
    <property type="term" value="F:DNA binding"/>
    <property type="evidence" value="ECO:0007669"/>
    <property type="project" value="UniProtKB-KW"/>
</dbReference>
<evidence type="ECO:0000256" key="1">
    <source>
        <dbReference type="ARBA" id="ARBA00022747"/>
    </source>
</evidence>
<gene>
    <name evidence="3" type="ORF">EAH86_17655</name>
</gene>
<protein>
    <submittedName>
        <fullName evidence="3">Uncharacterized protein</fullName>
    </submittedName>
</protein>
<keyword evidence="1" id="KW-0680">Restriction system</keyword>
<dbReference type="Gene3D" id="3.90.220.20">
    <property type="entry name" value="DNA methylase specificity domains"/>
    <property type="match status" value="1"/>
</dbReference>
<comment type="caution">
    <text evidence="3">The sequence shown here is derived from an EMBL/GenBank/DDBJ whole genome shotgun (WGS) entry which is preliminary data.</text>
</comment>
<evidence type="ECO:0000256" key="2">
    <source>
        <dbReference type="ARBA" id="ARBA00023125"/>
    </source>
</evidence>
<dbReference type="OrthoDB" id="4168508at2"/>
<dbReference type="InterPro" id="IPR044946">
    <property type="entry name" value="Restrct_endonuc_typeI_TRD_sf"/>
</dbReference>
<reference evidence="3 4" key="1">
    <citation type="journal article" date="2019" name="Environ. Microbiol.">
        <title>Species interactions and distinct microbial communities in high Arctic permafrost affected cryosols are associated with the CH4 and CO2 gas fluxes.</title>
        <authorList>
            <person name="Altshuler I."/>
            <person name="Hamel J."/>
            <person name="Turney S."/>
            <person name="Magnuson E."/>
            <person name="Levesque R."/>
            <person name="Greer C."/>
            <person name="Whyte L.G."/>
        </authorList>
    </citation>
    <scope>NUCLEOTIDE SEQUENCE [LARGE SCALE GENOMIC DNA]</scope>
    <source>
        <strain evidence="3 4">S9.3A</strain>
    </source>
</reference>
<dbReference type="SUPFAM" id="SSF116734">
    <property type="entry name" value="DNA methylase specificity domain"/>
    <property type="match status" value="1"/>
</dbReference>
<name>A0A502CQQ6_9MICO</name>